<dbReference type="AlphaFoldDB" id="A0A2N3V7Y3"/>
<dbReference type="EMBL" id="PJMW01000002">
    <property type="protein sequence ID" value="PKV77739.1"/>
    <property type="molecule type" value="Genomic_DNA"/>
</dbReference>
<proteinExistence type="predicted"/>
<dbReference type="Proteomes" id="UP000233766">
    <property type="component" value="Unassembled WGS sequence"/>
</dbReference>
<evidence type="ECO:0000256" key="2">
    <source>
        <dbReference type="SAM" id="SignalP"/>
    </source>
</evidence>
<comment type="caution">
    <text evidence="3">The sequence shown here is derived from an EMBL/GenBank/DDBJ whole genome shotgun (WGS) entry which is preliminary data.</text>
</comment>
<feature type="signal peptide" evidence="2">
    <location>
        <begin position="1"/>
        <end position="26"/>
    </location>
</feature>
<evidence type="ECO:0000313" key="4">
    <source>
        <dbReference type="Proteomes" id="UP000233766"/>
    </source>
</evidence>
<dbReference type="Gene3D" id="2.60.40.1650">
    <property type="entry name" value="Porin MspA (Ig-like beta-sandwich domain)"/>
    <property type="match status" value="1"/>
</dbReference>
<dbReference type="InterPro" id="IPR015286">
    <property type="entry name" value="Porin_fam_mycobact-type"/>
</dbReference>
<dbReference type="OrthoDB" id="4553517at2"/>
<keyword evidence="1 2" id="KW-0732">Signal</keyword>
<protein>
    <submittedName>
        <fullName evidence="3">MspA protein</fullName>
    </submittedName>
</protein>
<dbReference type="InterPro" id="IPR036435">
    <property type="entry name" value="Leukocidin/porin_MspA_sf"/>
</dbReference>
<evidence type="ECO:0000313" key="3">
    <source>
        <dbReference type="EMBL" id="PKV77739.1"/>
    </source>
</evidence>
<accession>A0A2N3V7Y3</accession>
<gene>
    <name evidence="3" type="ORF">ATK86_2092</name>
</gene>
<feature type="chain" id="PRO_5014891377" evidence="2">
    <location>
        <begin position="27"/>
        <end position="209"/>
    </location>
</feature>
<dbReference type="SUPFAM" id="SSF56959">
    <property type="entry name" value="Leukocidin-like"/>
    <property type="match status" value="1"/>
</dbReference>
<reference evidence="3 4" key="1">
    <citation type="submission" date="2017-12" db="EMBL/GenBank/DDBJ databases">
        <title>Sequencing the genomes of 1000 Actinobacteria strains.</title>
        <authorList>
            <person name="Klenk H.-P."/>
        </authorList>
    </citation>
    <scope>NUCLEOTIDE SEQUENCE [LARGE SCALE GENOMIC DNA]</scope>
    <source>
        <strain evidence="3 4">DSM 44489</strain>
    </source>
</reference>
<dbReference type="Gene3D" id="2.10.300.10">
    <property type="entry name" value="Porin MspA ribbon domain"/>
    <property type="match status" value="1"/>
</dbReference>
<dbReference type="GeneID" id="97471087"/>
<keyword evidence="4" id="KW-1185">Reference proteome</keyword>
<evidence type="ECO:0000256" key="1">
    <source>
        <dbReference type="ARBA" id="ARBA00022729"/>
    </source>
</evidence>
<dbReference type="Pfam" id="PF09203">
    <property type="entry name" value="MspA"/>
    <property type="match status" value="1"/>
</dbReference>
<sequence>MNIITTVLGAATIGLCTLGMTPIASATPMAPHETTYHGPAGFELTLGHTEESYRLVPPLNAMPTNREVFLDNTAYVTAPAGATGEITSGYLVACAVDLTLSVGLDGGISVDAGATVGVGSSGPDASADIGPSISAGLDLSLSLAPGEIKKIDVGSMSLGPGTTYLVNRDFHLMVGNCGGPLNVYSWATVTASTGQVRATNSIFGDTMFL</sequence>
<organism evidence="3 4">
    <name type="scientific">Nocardia fluminea</name>
    <dbReference type="NCBI Taxonomy" id="134984"/>
    <lineage>
        <taxon>Bacteria</taxon>
        <taxon>Bacillati</taxon>
        <taxon>Actinomycetota</taxon>
        <taxon>Actinomycetes</taxon>
        <taxon>Mycobacteriales</taxon>
        <taxon>Nocardiaceae</taxon>
        <taxon>Nocardia</taxon>
    </lineage>
</organism>
<name>A0A2N3V7Y3_9NOCA</name>
<dbReference type="RefSeq" id="WP_101464336.1">
    <property type="nucleotide sequence ID" value="NZ_JBEZZV010000005.1"/>
</dbReference>